<evidence type="ECO:0000313" key="1">
    <source>
        <dbReference type="EMBL" id="MFC4870577.1"/>
    </source>
</evidence>
<dbReference type="InterPro" id="IPR019861">
    <property type="entry name" value="PorP/SprF_Bacteroidetes"/>
</dbReference>
<gene>
    <name evidence="1" type="ORF">ACFPFU_02685</name>
</gene>
<organism evidence="1 2">
    <name type="scientific">Negadavirga shengliensis</name>
    <dbReference type="NCBI Taxonomy" id="1389218"/>
    <lineage>
        <taxon>Bacteria</taxon>
        <taxon>Pseudomonadati</taxon>
        <taxon>Bacteroidota</taxon>
        <taxon>Cytophagia</taxon>
        <taxon>Cytophagales</taxon>
        <taxon>Cyclobacteriaceae</taxon>
        <taxon>Negadavirga</taxon>
    </lineage>
</organism>
<accession>A0ABV9SW20</accession>
<comment type="caution">
    <text evidence="1">The sequence shown here is derived from an EMBL/GenBank/DDBJ whole genome shotgun (WGS) entry which is preliminary data.</text>
</comment>
<proteinExistence type="predicted"/>
<name>A0ABV9SW20_9BACT</name>
<keyword evidence="2" id="KW-1185">Reference proteome</keyword>
<dbReference type="EMBL" id="JBHSJJ010000001">
    <property type="protein sequence ID" value="MFC4870577.1"/>
    <property type="molecule type" value="Genomic_DNA"/>
</dbReference>
<dbReference type="Proteomes" id="UP001595818">
    <property type="component" value="Unassembled WGS sequence"/>
</dbReference>
<evidence type="ECO:0000313" key="2">
    <source>
        <dbReference type="Proteomes" id="UP001595818"/>
    </source>
</evidence>
<sequence>MGVRLFIWLLFIIPPWVKGQDMQYSQFYAAPLQLNPAMTGVTELTRMGANYRKQWPGLDYDFQAFSAYMDHYSFDRKSGFGLSLNSFQESNLRISLTDLSAFYAYNLQLTEDAQLRFGGQAAVVRRHAAMDHLLLSDQIDVFSRTISPVTRDDVPDFEPYSYLDLGFGMLLTGEHHWIGGSAYHLNRPHLSFYTPHFGDRLPVKYNFHGGYAIPLNAARTVFEEDGPDLVFFAGNYKQQGPFRQLDLSGQIIYRSMLVGLGFRGIPGVAELPNRDSVIALIGISTEGGLMVGYSFDYMISSLGMQTHGAHEISIRYQFFKGIPQSRAQKSRILRCFKYMM</sequence>
<protein>
    <submittedName>
        <fullName evidence="1">PorP/SprF family type IX secretion system membrane protein</fullName>
    </submittedName>
</protein>
<dbReference type="NCBIfam" id="TIGR03519">
    <property type="entry name" value="T9SS_PorP_fam"/>
    <property type="match status" value="1"/>
</dbReference>
<reference evidence="2" key="1">
    <citation type="journal article" date="2019" name="Int. J. Syst. Evol. Microbiol.">
        <title>The Global Catalogue of Microorganisms (GCM) 10K type strain sequencing project: providing services to taxonomists for standard genome sequencing and annotation.</title>
        <authorList>
            <consortium name="The Broad Institute Genomics Platform"/>
            <consortium name="The Broad Institute Genome Sequencing Center for Infectious Disease"/>
            <person name="Wu L."/>
            <person name="Ma J."/>
        </authorList>
    </citation>
    <scope>NUCLEOTIDE SEQUENCE [LARGE SCALE GENOMIC DNA]</scope>
    <source>
        <strain evidence="2">CGMCC 4.7466</strain>
    </source>
</reference>
<dbReference type="Pfam" id="PF11751">
    <property type="entry name" value="PorP_SprF"/>
    <property type="match status" value="1"/>
</dbReference>
<dbReference type="RefSeq" id="WP_377061232.1">
    <property type="nucleotide sequence ID" value="NZ_JBHSJJ010000001.1"/>
</dbReference>